<dbReference type="InterPro" id="IPR007345">
    <property type="entry name" value="Polysacch_pyruvyl_Trfase"/>
</dbReference>
<dbReference type="Pfam" id="PF04230">
    <property type="entry name" value="PS_pyruv_trans"/>
    <property type="match status" value="1"/>
</dbReference>
<accession>A0A6C0E7R6</accession>
<dbReference type="AlphaFoldDB" id="A0A6C0E7R6"/>
<evidence type="ECO:0000256" key="1">
    <source>
        <dbReference type="SAM" id="MobiDB-lite"/>
    </source>
</evidence>
<organism evidence="3">
    <name type="scientific">viral metagenome</name>
    <dbReference type="NCBI Taxonomy" id="1070528"/>
    <lineage>
        <taxon>unclassified sequences</taxon>
        <taxon>metagenomes</taxon>
        <taxon>organismal metagenomes</taxon>
    </lineage>
</organism>
<dbReference type="EMBL" id="MN739747">
    <property type="protein sequence ID" value="QHT24671.1"/>
    <property type="molecule type" value="Genomic_DNA"/>
</dbReference>
<proteinExistence type="predicted"/>
<name>A0A6C0E7R6_9ZZZZ</name>
<evidence type="ECO:0000313" key="3">
    <source>
        <dbReference type="EMBL" id="QHT24671.1"/>
    </source>
</evidence>
<feature type="region of interest" description="Disordered" evidence="1">
    <location>
        <begin position="891"/>
        <end position="910"/>
    </location>
</feature>
<feature type="domain" description="Polysaccharide pyruvyl transferase" evidence="2">
    <location>
        <begin position="27"/>
        <end position="253"/>
    </location>
</feature>
<protein>
    <recommendedName>
        <fullName evidence="2">Polysaccharide pyruvyl transferase domain-containing protein</fullName>
    </recommendedName>
</protein>
<evidence type="ECO:0000259" key="2">
    <source>
        <dbReference type="Pfam" id="PF04230"/>
    </source>
</evidence>
<reference evidence="3" key="1">
    <citation type="journal article" date="2020" name="Nature">
        <title>Giant virus diversity and host interactions through global metagenomics.</title>
        <authorList>
            <person name="Schulz F."/>
            <person name="Roux S."/>
            <person name="Paez-Espino D."/>
            <person name="Jungbluth S."/>
            <person name="Walsh D.A."/>
            <person name="Denef V.J."/>
            <person name="McMahon K.D."/>
            <person name="Konstantinidis K.T."/>
            <person name="Eloe-Fadrosh E.A."/>
            <person name="Kyrpides N.C."/>
            <person name="Woyke T."/>
        </authorList>
    </citation>
    <scope>NUCLEOTIDE SEQUENCE</scope>
    <source>
        <strain evidence="3">GVMAG-M-3300023179-150</strain>
    </source>
</reference>
<sequence>MKTLIIGYYNHNNFGDDMYKISFPSLLKASKEIEFVNIDDLMRINWRNYDILVFGGGDIMCSYFLNKFKKWYNEVQPKIPCHAYSFGLPFLSILEEGHLDIFDYFICRNRDDTEILKNRYGKDYVEYLPDFVFNEIISNNQPKIESDKPIISIFPAAQCYKPNTIKKVASFIEQYKDLYKFIAYPMDTDANSNCNDIHISGKIKAFAPSLEIYQGPYDFDNIIRILHSSYYSICTRLHAHIFSIMTGTPFISLFSTRKVRNLLDDFKLNELGTPMFLECEYCKQTTQPPNSNSNIKNSKEGCPSCRQMCGKPIDMNLDQLQDLHKKITSNHRKISEHLFTIAINNRYLLTKSSHKLPSLIKRSTPPFYLDNQAIEQKKLGLTKDIVTYVNKSLNNPIKENQVEKDANDLLKGSKKISDIYRENNKNKFDKKELTDLELELADLIGYKLSGKIKPDFHYGLAEQIVDDNYNLDKSLDYLIKHQSKSRSVNVSDQYINHLSKFDMHKINQEKLENIHYSGWSYVVNHLYLRMHNPRGIMLNAFIDRTFHWEYDFNMKMGIIPYKEPWTGFLHHALDEKYSEYNCKKLFEKQGFLDSLKFCNGIYVFSKYLKSWLLEALRSKGYNHIIVENLIHPTASPQIKFNFFKFRNNRYKSIVQIGGWYRNSYAIYDLTTKLNKIALKGSGNENYFKPKDFNFDDILEIDKSINYPNCGPCGHDQACGHNQGSGHTNNKNPYKYNKYMSGMVDMLKRKHQSVEIMESVDNLSYDHLLSQNIVFLELVDCSVSNTVIECIVRNTPILINPHPAVVELLGTKYPFYYKNLEDASNKSNDLYLIQLTHYYLKSLNKEIYEMDYFIESLEKSKIHNSIKLPSNNIKNNSKTDFKSNIGLEIQDSEYEDHDYGSGNESPTSDSI</sequence>
<feature type="compositionally biased region" description="Polar residues" evidence="1">
    <location>
        <begin position="901"/>
        <end position="910"/>
    </location>
</feature>